<gene>
    <name evidence="1" type="ORF">FIC87_02985</name>
</gene>
<proteinExistence type="predicted"/>
<dbReference type="InterPro" id="IPR011664">
    <property type="entry name" value="Abi_system_AbiD/AbiF-like"/>
</dbReference>
<dbReference type="Pfam" id="PF07751">
    <property type="entry name" value="Abi_2"/>
    <property type="match status" value="1"/>
</dbReference>
<sequence length="321" mass="36691">MNEIAEDNKRKPKLTVEEQIEHLKSKGVTFELCDEGEASRILSEQDHYFRLAAYRVLFPKRVGGKHDGEYAGLDFGQLVDLAGIDQELRRFLLPLTLDVENAAKTKLVEKITDNRNEDGYSVLADYLTHLNHAERNRREGEISRLENDAYLGPLVERYPLDEMPAWVFLELSSFGAFASFYLFCANRWGDTEMRDDHYLLRRANSLRNAAAHSSAVINGLGISSATSTRYPASVAKALGDAGVSKRLRRSKMRNPRVLQTTVLAYACNRFVTRERQARAYDGFLAFRQRAEENSDWYRGNTTIISAYDFLSKVFQAWLSQR</sequence>
<evidence type="ECO:0000313" key="2">
    <source>
        <dbReference type="Proteomes" id="UP000312594"/>
    </source>
</evidence>
<comment type="caution">
    <text evidence="1">The sequence shown here is derived from an EMBL/GenBank/DDBJ whole genome shotgun (WGS) entry which is preliminary data.</text>
</comment>
<dbReference type="AlphaFoldDB" id="A0A5C5C773"/>
<organism evidence="1 2">
    <name type="scientific">Eggerthella lenta</name>
    <name type="common">Eubacterium lentum</name>
    <dbReference type="NCBI Taxonomy" id="84112"/>
    <lineage>
        <taxon>Bacteria</taxon>
        <taxon>Bacillati</taxon>
        <taxon>Actinomycetota</taxon>
        <taxon>Coriobacteriia</taxon>
        <taxon>Eggerthellales</taxon>
        <taxon>Eggerthellaceae</taxon>
        <taxon>Eggerthella</taxon>
    </lineage>
</organism>
<reference evidence="1 2" key="1">
    <citation type="journal article" date="2005" name="Appl. Environ. Microbiol.">
        <title>Intestinal bacterial communities that produce active estrogen-like compounds enterodiol and enterolactone in humans.</title>
        <authorList>
            <person name="Clavel T."/>
            <person name="Henderson G."/>
            <person name="Alpert C.A."/>
            <person name="Philippe C."/>
            <person name="Rigottier-Gois L."/>
            <person name="Dore J."/>
            <person name="Blaut M."/>
        </authorList>
    </citation>
    <scope>NUCLEOTIDE SEQUENCE [LARGE SCALE GENOMIC DNA]</scope>
    <source>
        <strain evidence="1 2">SECO-MT75m2</strain>
    </source>
</reference>
<dbReference type="RefSeq" id="WP_013978956.1">
    <property type="nucleotide sequence ID" value="NZ_VEVP01000004.1"/>
</dbReference>
<evidence type="ECO:0000313" key="1">
    <source>
        <dbReference type="EMBL" id="TNU94841.1"/>
    </source>
</evidence>
<dbReference type="EMBL" id="VEVP01000004">
    <property type="protein sequence ID" value="TNU94841.1"/>
    <property type="molecule type" value="Genomic_DNA"/>
</dbReference>
<dbReference type="Proteomes" id="UP000312594">
    <property type="component" value="Unassembled WGS sequence"/>
</dbReference>
<protein>
    <submittedName>
        <fullName evidence="1">Abi family protein</fullName>
    </submittedName>
</protein>
<accession>A0A5C5C773</accession>
<name>A0A5C5C773_EGGLN</name>